<evidence type="ECO:0000256" key="3">
    <source>
        <dbReference type="ARBA" id="ARBA00023242"/>
    </source>
</evidence>
<feature type="compositionally biased region" description="Pro residues" evidence="4">
    <location>
        <begin position="68"/>
        <end position="84"/>
    </location>
</feature>
<dbReference type="Pfam" id="PF02847">
    <property type="entry name" value="MA3"/>
    <property type="match status" value="1"/>
</dbReference>
<dbReference type="InterPro" id="IPR003890">
    <property type="entry name" value="MIF4G-like_typ-3"/>
</dbReference>
<dbReference type="InterPro" id="IPR003891">
    <property type="entry name" value="Initiation_fac_eIF4g_MI"/>
</dbReference>
<keyword evidence="7" id="KW-1185">Reference proteome</keyword>
<dbReference type="PANTHER" id="PTHR18034">
    <property type="entry name" value="CELL CYCLE CONTROL PROTEIN CWF22-RELATED"/>
    <property type="match status" value="1"/>
</dbReference>
<dbReference type="PROSITE" id="PS51366">
    <property type="entry name" value="MI"/>
    <property type="match status" value="1"/>
</dbReference>
<feature type="region of interest" description="Disordered" evidence="4">
    <location>
        <begin position="196"/>
        <end position="311"/>
    </location>
</feature>
<evidence type="ECO:0000313" key="7">
    <source>
        <dbReference type="Proteomes" id="UP000275078"/>
    </source>
</evidence>
<feature type="compositionally biased region" description="Acidic residues" evidence="4">
    <location>
        <begin position="231"/>
        <end position="242"/>
    </location>
</feature>
<feature type="compositionally biased region" description="Acidic residues" evidence="4">
    <location>
        <begin position="207"/>
        <end position="216"/>
    </location>
</feature>
<protein>
    <recommendedName>
        <fullName evidence="5">MI domain-containing protein</fullName>
    </recommendedName>
</protein>
<evidence type="ECO:0000256" key="4">
    <source>
        <dbReference type="SAM" id="MobiDB-lite"/>
    </source>
</evidence>
<feature type="domain" description="MI" evidence="5">
    <location>
        <begin position="661"/>
        <end position="796"/>
    </location>
</feature>
<feature type="compositionally biased region" description="Acidic residues" evidence="4">
    <location>
        <begin position="257"/>
        <end position="296"/>
    </location>
</feature>
<dbReference type="Proteomes" id="UP000275078">
    <property type="component" value="Unassembled WGS sequence"/>
</dbReference>
<dbReference type="PANTHER" id="PTHR18034:SF4">
    <property type="entry name" value="NUCLEOLAR MIF4G DOMAIN-CONTAINING PROTEIN 1"/>
    <property type="match status" value="1"/>
</dbReference>
<dbReference type="SMART" id="SM00544">
    <property type="entry name" value="MA3"/>
    <property type="match status" value="1"/>
</dbReference>
<sequence>MARKAHNTTGIPRDLKEELANSGKGKQLSGATASLKKVVGRKDRRKLERQEKKYKQVTSYQNHAAPRPTTPAQPKPVARPPPPPKQRRPELESDDEPEPPKKKRKAVTDSDAGPSKKPKSILKSTKPIPKEKMEKAGSKIPKDIQKKLDNDDAEIAFLEKQLGMKPTKSKKLPKAFEEDGLDFLLEGIDDIFKHDVVKKKKRKADSDSDSASESEDSDAHSVDADGWGSDQDSDEDSDSDDAPEVHGKETEFKGFSDGDEDDDEESEEDGEDEEDGSEDFDEDDFDDDEEEEEEEEAPPKPAPRAPRPSIYKPHVEEGSAEAVAAAAPAKYIPPSMRKAMAGEDESMTRLRRQTQGLVNRLSEANMLSIVGEIENLYRTNARANVNKVLSDILITMTCDASSLLDTFMILHAGFITAIYKIIGTDFGAHFVQTMVEKFDNYYETAQKDKPATNGKQCINLISLMSEFYNLQMVGAVLIFDYMRLFLSDITELNTELLLKVIRNSGHQLRQDDPTALKDVVIMMQPAIARIGSENLSVRTKFMIETITNLKNNKLKNAAANSALVSESTIRMKKILGTLNSRQLRATEPLRASLADIRNTETKGKWWLVGASWHDPNKMAQDESEEKDKPSKDSKSTKEDNDSFGDVTDLTKIARQQGMNTDVRRAIFVTIMSSEDYKDAYERLLKLRLKRSQEIEIPRVVVHCASNEKVYNPYYTLLARRLSAQHSLKMAFQFCLWQQFRRLGEDDGRGEDDDHIPNAEDDDESMPLRKLVNLAKMYSTLVAEDVFDLSIFKTLNLTYLQPKTNMFLELFFINFFLLLRKKSKKVNTLFARTSENPDLMKGLLWFLKKKVVKTDLAGGDKENKKVRDAAKESVGFLKGLVTAQTIGTD</sequence>
<dbReference type="GO" id="GO:0042274">
    <property type="term" value="P:ribosomal small subunit biogenesis"/>
    <property type="evidence" value="ECO:0007669"/>
    <property type="project" value="TreeGrafter"/>
</dbReference>
<proteinExistence type="inferred from homology"/>
<dbReference type="SUPFAM" id="SSF48371">
    <property type="entry name" value="ARM repeat"/>
    <property type="match status" value="1"/>
</dbReference>
<dbReference type="SMART" id="SM00543">
    <property type="entry name" value="MIF4G"/>
    <property type="match status" value="1"/>
</dbReference>
<feature type="compositionally biased region" description="Basic and acidic residues" evidence="4">
    <location>
        <begin position="243"/>
        <end position="256"/>
    </location>
</feature>
<feature type="region of interest" description="Disordered" evidence="4">
    <location>
        <begin position="616"/>
        <end position="647"/>
    </location>
</feature>
<dbReference type="Pfam" id="PF02854">
    <property type="entry name" value="MIF4G"/>
    <property type="match status" value="1"/>
</dbReference>
<feature type="compositionally biased region" description="Basic and acidic residues" evidence="4">
    <location>
        <begin position="616"/>
        <end position="640"/>
    </location>
</feature>
<feature type="region of interest" description="Disordered" evidence="4">
    <location>
        <begin position="1"/>
        <end position="147"/>
    </location>
</feature>
<dbReference type="GO" id="GO:0003723">
    <property type="term" value="F:RNA binding"/>
    <property type="evidence" value="ECO:0007669"/>
    <property type="project" value="InterPro"/>
</dbReference>
<dbReference type="EMBL" id="ML119681">
    <property type="protein sequence ID" value="RPA81171.1"/>
    <property type="molecule type" value="Genomic_DNA"/>
</dbReference>
<evidence type="ECO:0000256" key="1">
    <source>
        <dbReference type="ARBA" id="ARBA00004604"/>
    </source>
</evidence>
<evidence type="ECO:0000256" key="2">
    <source>
        <dbReference type="ARBA" id="ARBA00006856"/>
    </source>
</evidence>
<dbReference type="AlphaFoldDB" id="A0A3N4IAF7"/>
<dbReference type="FunFam" id="1.25.40.180:FF:000050">
    <property type="entry name" value="Nuclear protein (Sgd1), putative"/>
    <property type="match status" value="1"/>
</dbReference>
<reference evidence="6 7" key="1">
    <citation type="journal article" date="2018" name="Nat. Ecol. Evol.">
        <title>Pezizomycetes genomes reveal the molecular basis of ectomycorrhizal truffle lifestyle.</title>
        <authorList>
            <person name="Murat C."/>
            <person name="Payen T."/>
            <person name="Noel B."/>
            <person name="Kuo A."/>
            <person name="Morin E."/>
            <person name="Chen J."/>
            <person name="Kohler A."/>
            <person name="Krizsan K."/>
            <person name="Balestrini R."/>
            <person name="Da Silva C."/>
            <person name="Montanini B."/>
            <person name="Hainaut M."/>
            <person name="Levati E."/>
            <person name="Barry K.W."/>
            <person name="Belfiori B."/>
            <person name="Cichocki N."/>
            <person name="Clum A."/>
            <person name="Dockter R.B."/>
            <person name="Fauchery L."/>
            <person name="Guy J."/>
            <person name="Iotti M."/>
            <person name="Le Tacon F."/>
            <person name="Lindquist E.A."/>
            <person name="Lipzen A."/>
            <person name="Malagnac F."/>
            <person name="Mello A."/>
            <person name="Molinier V."/>
            <person name="Miyauchi S."/>
            <person name="Poulain J."/>
            <person name="Riccioni C."/>
            <person name="Rubini A."/>
            <person name="Sitrit Y."/>
            <person name="Splivallo R."/>
            <person name="Traeger S."/>
            <person name="Wang M."/>
            <person name="Zifcakova L."/>
            <person name="Wipf D."/>
            <person name="Zambonelli A."/>
            <person name="Paolocci F."/>
            <person name="Nowrousian M."/>
            <person name="Ottonello S."/>
            <person name="Baldrian P."/>
            <person name="Spatafora J.W."/>
            <person name="Henrissat B."/>
            <person name="Nagy L.G."/>
            <person name="Aury J.M."/>
            <person name="Wincker P."/>
            <person name="Grigoriev I.V."/>
            <person name="Bonfante P."/>
            <person name="Martin F.M."/>
        </authorList>
    </citation>
    <scope>NUCLEOTIDE SEQUENCE [LARGE SCALE GENOMIC DNA]</scope>
    <source>
        <strain evidence="6 7">RN42</strain>
    </source>
</reference>
<dbReference type="Gene3D" id="1.25.40.180">
    <property type="match status" value="1"/>
</dbReference>
<gene>
    <name evidence="6" type="ORF">BJ508DRAFT_414847</name>
</gene>
<dbReference type="InterPro" id="IPR050781">
    <property type="entry name" value="CWC22_splicing_factor"/>
</dbReference>
<keyword evidence="3" id="KW-0539">Nucleus</keyword>
<accession>A0A3N4IAF7</accession>
<feature type="compositionally biased region" description="Basic and acidic residues" evidence="4">
    <location>
        <begin position="45"/>
        <end position="54"/>
    </location>
</feature>
<dbReference type="STRING" id="1160509.A0A3N4IAF7"/>
<comment type="similarity">
    <text evidence="2">Belongs to the CWC22 family.</text>
</comment>
<dbReference type="InterPro" id="IPR016024">
    <property type="entry name" value="ARM-type_fold"/>
</dbReference>
<dbReference type="GO" id="GO:0005730">
    <property type="term" value="C:nucleolus"/>
    <property type="evidence" value="ECO:0007669"/>
    <property type="project" value="UniProtKB-SubCell"/>
</dbReference>
<name>A0A3N4IAF7_ASCIM</name>
<evidence type="ECO:0000259" key="5">
    <source>
        <dbReference type="PROSITE" id="PS51366"/>
    </source>
</evidence>
<evidence type="ECO:0000313" key="6">
    <source>
        <dbReference type="EMBL" id="RPA81171.1"/>
    </source>
</evidence>
<comment type="subcellular location">
    <subcellularLocation>
        <location evidence="1">Nucleus</location>
        <location evidence="1">Nucleolus</location>
    </subcellularLocation>
</comment>
<dbReference type="OrthoDB" id="361797at2759"/>
<feature type="compositionally biased region" description="Basic and acidic residues" evidence="4">
    <location>
        <begin position="128"/>
        <end position="147"/>
    </location>
</feature>
<organism evidence="6 7">
    <name type="scientific">Ascobolus immersus RN42</name>
    <dbReference type="NCBI Taxonomy" id="1160509"/>
    <lineage>
        <taxon>Eukaryota</taxon>
        <taxon>Fungi</taxon>
        <taxon>Dikarya</taxon>
        <taxon>Ascomycota</taxon>
        <taxon>Pezizomycotina</taxon>
        <taxon>Pezizomycetes</taxon>
        <taxon>Pezizales</taxon>
        <taxon>Ascobolaceae</taxon>
        <taxon>Ascobolus</taxon>
    </lineage>
</organism>